<name>A0A4Y7U5K3_9FLAO</name>
<evidence type="ECO:0000313" key="1">
    <source>
        <dbReference type="EMBL" id="TEB41514.1"/>
    </source>
</evidence>
<protein>
    <recommendedName>
        <fullName evidence="3">T9SS C-terminal target domain-containing protein</fullName>
    </recommendedName>
</protein>
<feature type="non-terminal residue" evidence="1">
    <location>
        <position position="1"/>
    </location>
</feature>
<organism evidence="1 2">
    <name type="scientific">Flavobacterium circumlabens</name>
    <dbReference type="NCBI Taxonomy" id="2133765"/>
    <lineage>
        <taxon>Bacteria</taxon>
        <taxon>Pseudomonadati</taxon>
        <taxon>Bacteroidota</taxon>
        <taxon>Flavobacteriia</taxon>
        <taxon>Flavobacteriales</taxon>
        <taxon>Flavobacteriaceae</taxon>
        <taxon>Flavobacterium</taxon>
    </lineage>
</organism>
<sequence>HNLRDSNYTFSSAIGTFDDRFILRYTGTSLGIDEFENSGKEVVISTKDKVITINASEKMINEILIYDITGNLIYRKTNLNDPAFQIVNLRSQNQVLLVKVTLTDNTVNTQKVKF</sequence>
<proteinExistence type="predicted"/>
<gene>
    <name evidence="1" type="ORF">D0809_25145</name>
</gene>
<dbReference type="EMBL" id="QWDN01000165">
    <property type="protein sequence ID" value="TEB41514.1"/>
    <property type="molecule type" value="Genomic_DNA"/>
</dbReference>
<comment type="caution">
    <text evidence="1">The sequence shown here is derived from an EMBL/GenBank/DDBJ whole genome shotgun (WGS) entry which is preliminary data.</text>
</comment>
<dbReference type="NCBIfam" id="NF033708">
    <property type="entry name" value="T9SS_Cterm_ChiA"/>
    <property type="match status" value="1"/>
</dbReference>
<dbReference type="RefSeq" id="WP_134092301.1">
    <property type="nucleotide sequence ID" value="NZ_QWDN01000165.1"/>
</dbReference>
<reference evidence="1 2" key="1">
    <citation type="journal article" date="2018" name="Syst. Appl. Microbiol.">
        <title>Flavobacterium circumlabens sp. nov. and Flavobacterium cupreum sp. nov., two psychrotrophic species isolated from Antarctic environmental samples.</title>
        <authorList>
            <person name="Kralova S."/>
            <person name="Busse H.J."/>
            <person name="Svec P."/>
            <person name="Maslanova I."/>
            <person name="Stankova E."/>
            <person name="Bartak M."/>
            <person name="Sedlacek I."/>
        </authorList>
    </citation>
    <scope>NUCLEOTIDE SEQUENCE [LARGE SCALE GENOMIC DNA]</scope>
    <source>
        <strain evidence="1 2">CCM 8828</strain>
    </source>
</reference>
<evidence type="ECO:0000313" key="2">
    <source>
        <dbReference type="Proteomes" id="UP000298340"/>
    </source>
</evidence>
<dbReference type="Proteomes" id="UP000298340">
    <property type="component" value="Unassembled WGS sequence"/>
</dbReference>
<accession>A0A4Y7U5K3</accession>
<evidence type="ECO:0008006" key="3">
    <source>
        <dbReference type="Google" id="ProtNLM"/>
    </source>
</evidence>
<dbReference type="AlphaFoldDB" id="A0A4Y7U5K3"/>